<dbReference type="GeneID" id="9040781"/>
<keyword evidence="2" id="KW-1185">Reference proteome</keyword>
<dbReference type="AlphaFoldDB" id="C5LXY3"/>
<feature type="non-terminal residue" evidence="1">
    <location>
        <position position="62"/>
    </location>
</feature>
<proteinExistence type="predicted"/>
<gene>
    <name evidence="1" type="ORF">Pmar_PMAR013659</name>
</gene>
<organism evidence="2">
    <name type="scientific">Perkinsus marinus (strain ATCC 50983 / TXsc)</name>
    <dbReference type="NCBI Taxonomy" id="423536"/>
    <lineage>
        <taxon>Eukaryota</taxon>
        <taxon>Sar</taxon>
        <taxon>Alveolata</taxon>
        <taxon>Perkinsozoa</taxon>
        <taxon>Perkinsea</taxon>
        <taxon>Perkinsida</taxon>
        <taxon>Perkinsidae</taxon>
        <taxon>Perkinsus</taxon>
    </lineage>
</organism>
<reference evidence="1 2" key="1">
    <citation type="submission" date="2008-07" db="EMBL/GenBank/DDBJ databases">
        <authorList>
            <person name="El-Sayed N."/>
            <person name="Caler E."/>
            <person name="Inman J."/>
            <person name="Amedeo P."/>
            <person name="Hass B."/>
            <person name="Wortman J."/>
        </authorList>
    </citation>
    <scope>NUCLEOTIDE SEQUENCE [LARGE SCALE GENOMIC DNA]</scope>
    <source>
        <strain evidence="2">ATCC 50983 / TXsc</strain>
    </source>
</reference>
<sequence>MSRLFRSKTSSIIVDRPIAFTGMKVDASTQTDTAVRTDVHVMTEEAACDRHTQTVDQSTKDQ</sequence>
<evidence type="ECO:0000313" key="2">
    <source>
        <dbReference type="Proteomes" id="UP000007800"/>
    </source>
</evidence>
<dbReference type="Proteomes" id="UP000007800">
    <property type="component" value="Unassembled WGS sequence"/>
</dbReference>
<accession>C5LXY3</accession>
<name>C5LXY3_PERM5</name>
<dbReference type="EMBL" id="GG686772">
    <property type="protein sequence ID" value="EEQ98313.1"/>
    <property type="molecule type" value="Genomic_DNA"/>
</dbReference>
<dbReference type="RefSeq" id="XP_002765596.1">
    <property type="nucleotide sequence ID" value="XM_002765550.1"/>
</dbReference>
<protein>
    <submittedName>
        <fullName evidence="1">Uncharacterized protein</fullName>
    </submittedName>
</protein>
<evidence type="ECO:0000313" key="1">
    <source>
        <dbReference type="EMBL" id="EEQ98313.1"/>
    </source>
</evidence>
<dbReference type="InParanoid" id="C5LXY3"/>